<organism evidence="1">
    <name type="scientific">Setaria italica</name>
    <name type="common">Foxtail millet</name>
    <name type="synonym">Panicum italicum</name>
    <dbReference type="NCBI Taxonomy" id="4555"/>
    <lineage>
        <taxon>Eukaryota</taxon>
        <taxon>Viridiplantae</taxon>
        <taxon>Streptophyta</taxon>
        <taxon>Embryophyta</taxon>
        <taxon>Tracheophyta</taxon>
        <taxon>Spermatophyta</taxon>
        <taxon>Magnoliopsida</taxon>
        <taxon>Liliopsida</taxon>
        <taxon>Poales</taxon>
        <taxon>Poaceae</taxon>
        <taxon>PACMAD clade</taxon>
        <taxon>Panicoideae</taxon>
        <taxon>Panicodae</taxon>
        <taxon>Paniceae</taxon>
        <taxon>Cenchrinae</taxon>
        <taxon>Setaria</taxon>
    </lineage>
</organism>
<dbReference type="SUPFAM" id="SSF81383">
    <property type="entry name" value="F-box domain"/>
    <property type="match status" value="1"/>
</dbReference>
<dbReference type="PANTHER" id="PTHR34709">
    <property type="entry name" value="OS10G0396666 PROTEIN"/>
    <property type="match status" value="1"/>
</dbReference>
<dbReference type="InterPro" id="IPR036047">
    <property type="entry name" value="F-box-like_dom_sf"/>
</dbReference>
<dbReference type="SUPFAM" id="SSF52047">
    <property type="entry name" value="RNI-like"/>
    <property type="match status" value="1"/>
</dbReference>
<dbReference type="EMBL" id="CM003534">
    <property type="protein sequence ID" value="RCV35415.1"/>
    <property type="molecule type" value="Genomic_DNA"/>
</dbReference>
<gene>
    <name evidence="1" type="ORF">SETIT_7G238000v2</name>
</gene>
<dbReference type="Gene3D" id="3.80.10.10">
    <property type="entry name" value="Ribonuclease Inhibitor"/>
    <property type="match status" value="1"/>
</dbReference>
<dbReference type="OrthoDB" id="695956at2759"/>
<dbReference type="InterPro" id="IPR032675">
    <property type="entry name" value="LRR_dom_sf"/>
</dbReference>
<reference evidence="1" key="1">
    <citation type="journal article" date="2012" name="Nat. Biotechnol.">
        <title>Reference genome sequence of the model plant Setaria.</title>
        <authorList>
            <person name="Bennetzen J.L."/>
            <person name="Schmutz J."/>
            <person name="Wang H."/>
            <person name="Percifield R."/>
            <person name="Hawkins J."/>
            <person name="Pontaroli A.C."/>
            <person name="Estep M."/>
            <person name="Feng L."/>
            <person name="Vaughn J.N."/>
            <person name="Grimwood J."/>
            <person name="Jenkins J."/>
            <person name="Barry K."/>
            <person name="Lindquist E."/>
            <person name="Hellsten U."/>
            <person name="Deshpande S."/>
            <person name="Wang X."/>
            <person name="Wu X."/>
            <person name="Mitros T."/>
            <person name="Triplett J."/>
            <person name="Yang X."/>
            <person name="Ye C.Y."/>
            <person name="Mauro-Herrera M."/>
            <person name="Wang L."/>
            <person name="Li P."/>
            <person name="Sharma M."/>
            <person name="Sharma R."/>
            <person name="Ronald P.C."/>
            <person name="Panaud O."/>
            <person name="Kellogg E.A."/>
            <person name="Brutnell T.P."/>
            <person name="Doust A.N."/>
            <person name="Tuskan G.A."/>
            <person name="Rokhsar D."/>
            <person name="Devos K.M."/>
        </authorList>
    </citation>
    <scope>NUCLEOTIDE SEQUENCE [LARGE SCALE GENOMIC DNA]</scope>
    <source>
        <strain evidence="1">Yugu1</strain>
    </source>
</reference>
<proteinExistence type="predicted"/>
<name>A0A368RZ27_SETIT</name>
<protein>
    <recommendedName>
        <fullName evidence="2">F-box domain-containing protein</fullName>
    </recommendedName>
</protein>
<evidence type="ECO:0000313" key="1">
    <source>
        <dbReference type="EMBL" id="RCV35415.1"/>
    </source>
</evidence>
<dbReference type="InterPro" id="IPR055312">
    <property type="entry name" value="FBL15-like"/>
</dbReference>
<dbReference type="AlphaFoldDB" id="A0A368RZ27"/>
<reference evidence="1" key="2">
    <citation type="submission" date="2015-07" db="EMBL/GenBank/DDBJ databases">
        <authorList>
            <person name="Noorani M."/>
        </authorList>
    </citation>
    <scope>NUCLEOTIDE SEQUENCE</scope>
    <source>
        <strain evidence="1">Yugu1</strain>
    </source>
</reference>
<sequence length="565" mass="63892">MACAAKGRNNGGELSAAGVELTGGSGGNFLARQARLKGRGRATTGRVDLTGLLSDDVLVRVLERVPDARDLVRTGALSRRWRGLWTRVPALRFAFNTRREFFRLAAGAERFVAFVDDVLALRVAQREPGLEHLAISLIIEFYEISDEELQQLAPLSIGAAQGWIQHAVEHALKSFELEMSLRDGACRRSKVLSLDCLPSSAKLEAMRLDLGEALVRLPATAVFVSLKSLSLESMMIIKGTWHLLARLLSTACCPCLQKLRMRDLNLDDFEGMYDQLLPLEAAALSELSMEKMNLTDFLQLKTPNLHVLCMKACMMHTLSISAPRLEELLLTSQPYYIDVDGELPCVRSLKAELSSNGNYDNDDINDGTSTIRLLRRCKSVRNLELSVHVNERNDDDQIVDIINWRMPHLPHVTSLTVHVSLPKLHSIRAGISDILTQCSNLKYLRVHLDYPIYMLIRQEQPFDQESDFFCHHPYDCKSQEISLAHLQDVELKGLIGTDCELWFMQSVLWSAREVQEVAISFYPDYQLTNRRDAIDLLPELRGGDWTPCSWGRYSSYKWRPYIVCE</sequence>
<accession>A0A368RZ27</accession>
<dbReference type="PANTHER" id="PTHR34709:SF28">
    <property type="entry name" value="OS08G0272601 PROTEIN"/>
    <property type="match status" value="1"/>
</dbReference>
<evidence type="ECO:0008006" key="2">
    <source>
        <dbReference type="Google" id="ProtNLM"/>
    </source>
</evidence>